<dbReference type="Proteomes" id="UP000198323">
    <property type="component" value="Unassembled WGS sequence"/>
</dbReference>
<gene>
    <name evidence="1" type="ORF">ASZ78_010392</name>
</gene>
<reference evidence="1 2" key="1">
    <citation type="submission" date="2016-07" db="EMBL/GenBank/DDBJ databases">
        <title>Disparate Historic Effective Population Sizes Predicted by Modern Levels of Genome Diversity for the Scaled Quail (Callipepla squamata) and the Northern Bobwhite (Colinus virginianus): Inferences from First and Second Generation Draft Genome Assemblies for Sympatric New World Quail.</title>
        <authorList>
            <person name="Oldeschulte D.L."/>
            <person name="Halley Y.A."/>
            <person name="Bhattarai E.K."/>
            <person name="Brashear W.A."/>
            <person name="Hill J."/>
            <person name="Metz R.P."/>
            <person name="Johnson C.D."/>
            <person name="Rollins D."/>
            <person name="Peterson M.J."/>
            <person name="Bickhart D.M."/>
            <person name="Decker J.E."/>
            <person name="Seabury C.M."/>
        </authorList>
    </citation>
    <scope>NUCLEOTIDE SEQUENCE [LARGE SCALE GENOMIC DNA]</scope>
    <source>
        <strain evidence="1 2">Texas</strain>
        <tissue evidence="1">Leg muscle</tissue>
    </source>
</reference>
<proteinExistence type="predicted"/>
<dbReference type="AlphaFoldDB" id="A0A226NC18"/>
<dbReference type="OrthoDB" id="8194677at2759"/>
<accession>A0A226NC18</accession>
<protein>
    <submittedName>
        <fullName evidence="1">Uncharacterized protein</fullName>
    </submittedName>
</protein>
<keyword evidence="2" id="KW-1185">Reference proteome</keyword>
<organism evidence="1 2">
    <name type="scientific">Callipepla squamata</name>
    <name type="common">Scaled quail</name>
    <dbReference type="NCBI Taxonomy" id="9009"/>
    <lineage>
        <taxon>Eukaryota</taxon>
        <taxon>Metazoa</taxon>
        <taxon>Chordata</taxon>
        <taxon>Craniata</taxon>
        <taxon>Vertebrata</taxon>
        <taxon>Euteleostomi</taxon>
        <taxon>Archelosauria</taxon>
        <taxon>Archosauria</taxon>
        <taxon>Dinosauria</taxon>
        <taxon>Saurischia</taxon>
        <taxon>Theropoda</taxon>
        <taxon>Coelurosauria</taxon>
        <taxon>Aves</taxon>
        <taxon>Neognathae</taxon>
        <taxon>Galloanserae</taxon>
        <taxon>Galliformes</taxon>
        <taxon>Odontophoridae</taxon>
        <taxon>Callipepla</taxon>
    </lineage>
</organism>
<dbReference type="STRING" id="9009.A0A226NC18"/>
<dbReference type="EMBL" id="MCFN01000111">
    <property type="protein sequence ID" value="OXB64799.1"/>
    <property type="molecule type" value="Genomic_DNA"/>
</dbReference>
<comment type="caution">
    <text evidence="1">The sequence shown here is derived from an EMBL/GenBank/DDBJ whole genome shotgun (WGS) entry which is preliminary data.</text>
</comment>
<evidence type="ECO:0000313" key="1">
    <source>
        <dbReference type="EMBL" id="OXB64799.1"/>
    </source>
</evidence>
<sequence length="90" mass="10649">MEKHQQLETANQKLEMKLEKLNTVPVEQQAEFKQLSVDIQELEQLLSHDYRRKTAALQEVISQKSDITERTRKLNELELTVTSLIEEQER</sequence>
<evidence type="ECO:0000313" key="2">
    <source>
        <dbReference type="Proteomes" id="UP000198323"/>
    </source>
</evidence>
<name>A0A226NC18_CALSU</name>